<dbReference type="Gene3D" id="3.20.20.80">
    <property type="entry name" value="Glycosidases"/>
    <property type="match status" value="1"/>
</dbReference>
<dbReference type="AlphaFoldDB" id="A0A285K3Z8"/>
<sequence>MRGKGITYDTGFVLRGRNSRPVFDLKQVERELSVIRRDLHCTAVRISGGDPERIEAAAAIALREGLEVWFSPYPLELTETEMLALFADCARRAAKLAGDVVFVAGAELSLMSPGFLPGGDTRERVAALRRPEGVRETILTLTARINDFLGRAVAAVREHFDGPITYASVPLERVDWTPFDFVSVDLYRSAQVADQFAEGVRTLVAQGKPVAITEFGSATFRGAGDLGAEGLDIVEYDPDGGPTRLTGDHERDEDGQARYLRETLEVFDTEGVDTAFVFIFALGDHVHRPDGDPRDDLDLASYGIVKAYEDRTGETYPDMPWEPKAAFHTVAALYR</sequence>
<dbReference type="RefSeq" id="WP_097327448.1">
    <property type="nucleotide sequence ID" value="NZ_OBDY01000029.1"/>
</dbReference>
<proteinExistence type="predicted"/>
<keyword evidence="2" id="KW-1185">Reference proteome</keyword>
<name>A0A285K3Z8_9ACTN</name>
<accession>A0A285K3Z8</accession>
<gene>
    <name evidence="1" type="ORF">SAMN05421748_12959</name>
</gene>
<evidence type="ECO:0008006" key="3">
    <source>
        <dbReference type="Google" id="ProtNLM"/>
    </source>
</evidence>
<dbReference type="OrthoDB" id="151193at2"/>
<dbReference type="Proteomes" id="UP000219612">
    <property type="component" value="Unassembled WGS sequence"/>
</dbReference>
<dbReference type="EMBL" id="OBDY01000029">
    <property type="protein sequence ID" value="SNY66061.1"/>
    <property type="molecule type" value="Genomic_DNA"/>
</dbReference>
<reference evidence="1 2" key="1">
    <citation type="submission" date="2017-09" db="EMBL/GenBank/DDBJ databases">
        <authorList>
            <person name="Ehlers B."/>
            <person name="Leendertz F.H."/>
        </authorList>
    </citation>
    <scope>NUCLEOTIDE SEQUENCE [LARGE SCALE GENOMIC DNA]</scope>
    <source>
        <strain evidence="1 2">CGMCC 4.6857</strain>
    </source>
</reference>
<evidence type="ECO:0000313" key="2">
    <source>
        <dbReference type="Proteomes" id="UP000219612"/>
    </source>
</evidence>
<organism evidence="1 2">
    <name type="scientific">Paractinoplanes atraurantiacus</name>
    <dbReference type="NCBI Taxonomy" id="1036182"/>
    <lineage>
        <taxon>Bacteria</taxon>
        <taxon>Bacillati</taxon>
        <taxon>Actinomycetota</taxon>
        <taxon>Actinomycetes</taxon>
        <taxon>Micromonosporales</taxon>
        <taxon>Micromonosporaceae</taxon>
        <taxon>Paractinoplanes</taxon>
    </lineage>
</organism>
<evidence type="ECO:0000313" key="1">
    <source>
        <dbReference type="EMBL" id="SNY66061.1"/>
    </source>
</evidence>
<dbReference type="SUPFAM" id="SSF51445">
    <property type="entry name" value="(Trans)glycosidases"/>
    <property type="match status" value="1"/>
</dbReference>
<protein>
    <recommendedName>
        <fullName evidence="3">Abortive infection protein</fullName>
    </recommendedName>
</protein>
<dbReference type="InterPro" id="IPR017853">
    <property type="entry name" value="GH"/>
</dbReference>